<dbReference type="PANTHER" id="PTHR19444:SF13">
    <property type="entry name" value="PROTEIN UNC-93 HOMOLOG A"/>
    <property type="match status" value="1"/>
</dbReference>
<dbReference type="EMBL" id="EAAA01002865">
    <property type="status" value="NOT_ANNOTATED_CDS"/>
    <property type="molecule type" value="Genomic_DNA"/>
</dbReference>
<organism evidence="8 9">
    <name type="scientific">Ciona intestinalis</name>
    <name type="common">Transparent sea squirt</name>
    <name type="synonym">Ascidia intestinalis</name>
    <dbReference type="NCBI Taxonomy" id="7719"/>
    <lineage>
        <taxon>Eukaryota</taxon>
        <taxon>Metazoa</taxon>
        <taxon>Chordata</taxon>
        <taxon>Tunicata</taxon>
        <taxon>Ascidiacea</taxon>
        <taxon>Phlebobranchia</taxon>
        <taxon>Cionidae</taxon>
        <taxon>Ciona</taxon>
    </lineage>
</organism>
<feature type="transmembrane region" description="Helical" evidence="7">
    <location>
        <begin position="78"/>
        <end position="96"/>
    </location>
</feature>
<feature type="transmembrane region" description="Helical" evidence="7">
    <location>
        <begin position="12"/>
        <end position="35"/>
    </location>
</feature>
<evidence type="ECO:0000313" key="9">
    <source>
        <dbReference type="Proteomes" id="UP000008144"/>
    </source>
</evidence>
<feature type="transmembrane region" description="Helical" evidence="7">
    <location>
        <begin position="47"/>
        <end position="71"/>
    </location>
</feature>
<evidence type="ECO:0000256" key="6">
    <source>
        <dbReference type="ARBA" id="ARBA00040854"/>
    </source>
</evidence>
<feature type="transmembrane region" description="Helical" evidence="7">
    <location>
        <begin position="102"/>
        <end position="128"/>
    </location>
</feature>
<protein>
    <recommendedName>
        <fullName evidence="6">Protein unc-93 homolog A</fullName>
    </recommendedName>
</protein>
<dbReference type="HOGENOM" id="CLU_025356_1_0_1"/>
<dbReference type="OMA" id="CTWSISH"/>
<reference evidence="8" key="2">
    <citation type="journal article" date="2008" name="Genome Biol.">
        <title>Improved genome assembly and evidence-based global gene model set for the chordate Ciona intestinalis: new insight into intron and operon populations.</title>
        <authorList>
            <person name="Satou Y."/>
            <person name="Mineta K."/>
            <person name="Ogasawara M."/>
            <person name="Sasakura Y."/>
            <person name="Shoguchi E."/>
            <person name="Ueno K."/>
            <person name="Yamada L."/>
            <person name="Matsumoto J."/>
            <person name="Wasserscheid J."/>
            <person name="Dewar K."/>
            <person name="Wiley G.B."/>
            <person name="Macmil S.L."/>
            <person name="Roe B.A."/>
            <person name="Zeller R.W."/>
            <person name="Hastings K.E."/>
            <person name="Lemaire P."/>
            <person name="Lindquist E."/>
            <person name="Endo T."/>
            <person name="Hotta K."/>
            <person name="Inaba K."/>
        </authorList>
    </citation>
    <scope>NUCLEOTIDE SEQUENCE [LARGE SCALE GENOMIC DNA]</scope>
    <source>
        <strain evidence="8">wild type</strain>
    </source>
</reference>
<comment type="subcellular location">
    <subcellularLocation>
        <location evidence="1">Membrane</location>
        <topology evidence="1">Multi-pass membrane protein</topology>
    </subcellularLocation>
</comment>
<dbReference type="PANTHER" id="PTHR19444">
    <property type="entry name" value="UNC-93 RELATED"/>
    <property type="match status" value="1"/>
</dbReference>
<evidence type="ECO:0000313" key="8">
    <source>
        <dbReference type="Ensembl" id="ENSCINP00000006677.3"/>
    </source>
</evidence>
<dbReference type="GeneTree" id="ENSGT00530000063359"/>
<dbReference type="SUPFAM" id="SSF103473">
    <property type="entry name" value="MFS general substrate transporter"/>
    <property type="match status" value="1"/>
</dbReference>
<dbReference type="AlphaFoldDB" id="F6Z5A7"/>
<keyword evidence="9" id="KW-1185">Reference proteome</keyword>
<feature type="transmembrane region" description="Helical" evidence="7">
    <location>
        <begin position="339"/>
        <end position="361"/>
    </location>
</feature>
<dbReference type="Ensembl" id="ENSCINT00000006677.3">
    <property type="protein sequence ID" value="ENSCINP00000006677.3"/>
    <property type="gene ID" value="ENSCING00000003250.3"/>
</dbReference>
<evidence type="ECO:0000256" key="2">
    <source>
        <dbReference type="ARBA" id="ARBA00009172"/>
    </source>
</evidence>
<keyword evidence="3 7" id="KW-0812">Transmembrane</keyword>
<evidence type="ECO:0000256" key="4">
    <source>
        <dbReference type="ARBA" id="ARBA00022989"/>
    </source>
</evidence>
<comment type="similarity">
    <text evidence="2">Belongs to the unc-93 family.</text>
</comment>
<evidence type="ECO:0000256" key="1">
    <source>
        <dbReference type="ARBA" id="ARBA00004141"/>
    </source>
</evidence>
<dbReference type="InterPro" id="IPR036259">
    <property type="entry name" value="MFS_trans_sf"/>
</dbReference>
<evidence type="ECO:0000256" key="3">
    <source>
        <dbReference type="ARBA" id="ARBA00022692"/>
    </source>
</evidence>
<dbReference type="InParanoid" id="F6Z5A7"/>
<reference evidence="9" key="1">
    <citation type="journal article" date="2002" name="Science">
        <title>The draft genome of Ciona intestinalis: insights into chordate and vertebrate origins.</title>
        <authorList>
            <person name="Dehal P."/>
            <person name="Satou Y."/>
            <person name="Campbell R.K."/>
            <person name="Chapman J."/>
            <person name="Degnan B."/>
            <person name="De Tomaso A."/>
            <person name="Davidson B."/>
            <person name="Di Gregorio A."/>
            <person name="Gelpke M."/>
            <person name="Goodstein D.M."/>
            <person name="Harafuji N."/>
            <person name="Hastings K.E."/>
            <person name="Ho I."/>
            <person name="Hotta K."/>
            <person name="Huang W."/>
            <person name="Kawashima T."/>
            <person name="Lemaire P."/>
            <person name="Martinez D."/>
            <person name="Meinertzhagen I.A."/>
            <person name="Necula S."/>
            <person name="Nonaka M."/>
            <person name="Putnam N."/>
            <person name="Rash S."/>
            <person name="Saiga H."/>
            <person name="Satake M."/>
            <person name="Terry A."/>
            <person name="Yamada L."/>
            <person name="Wang H.G."/>
            <person name="Awazu S."/>
            <person name="Azumi K."/>
            <person name="Boore J."/>
            <person name="Branno M."/>
            <person name="Chin-Bow S."/>
            <person name="DeSantis R."/>
            <person name="Doyle S."/>
            <person name="Francino P."/>
            <person name="Keys D.N."/>
            <person name="Haga S."/>
            <person name="Hayashi H."/>
            <person name="Hino K."/>
            <person name="Imai K.S."/>
            <person name="Inaba K."/>
            <person name="Kano S."/>
            <person name="Kobayashi K."/>
            <person name="Kobayashi M."/>
            <person name="Lee B.I."/>
            <person name="Makabe K.W."/>
            <person name="Manohar C."/>
            <person name="Matassi G."/>
            <person name="Medina M."/>
            <person name="Mochizuki Y."/>
            <person name="Mount S."/>
            <person name="Morishita T."/>
            <person name="Miura S."/>
            <person name="Nakayama A."/>
            <person name="Nishizaka S."/>
            <person name="Nomoto H."/>
            <person name="Ohta F."/>
            <person name="Oishi K."/>
            <person name="Rigoutsos I."/>
            <person name="Sano M."/>
            <person name="Sasaki A."/>
            <person name="Sasakura Y."/>
            <person name="Shoguchi E."/>
            <person name="Shin-i T."/>
            <person name="Spagnuolo A."/>
            <person name="Stainier D."/>
            <person name="Suzuki M.M."/>
            <person name="Tassy O."/>
            <person name="Takatori N."/>
            <person name="Tokuoka M."/>
            <person name="Yagi K."/>
            <person name="Yoshizaki F."/>
            <person name="Wada S."/>
            <person name="Zhang C."/>
            <person name="Hyatt P.D."/>
            <person name="Larimer F."/>
            <person name="Detter C."/>
            <person name="Doggett N."/>
            <person name="Glavina T."/>
            <person name="Hawkins T."/>
            <person name="Richardson P."/>
            <person name="Lucas S."/>
            <person name="Kohara Y."/>
            <person name="Levine M."/>
            <person name="Satoh N."/>
            <person name="Rokhsar D.S."/>
        </authorList>
    </citation>
    <scope>NUCLEOTIDE SEQUENCE [LARGE SCALE GENOMIC DNA]</scope>
</reference>
<dbReference type="Pfam" id="PF05978">
    <property type="entry name" value="UNC-93"/>
    <property type="match status" value="1"/>
</dbReference>
<dbReference type="GO" id="GO:0016020">
    <property type="term" value="C:membrane"/>
    <property type="evidence" value="ECO:0007669"/>
    <property type="project" value="UniProtKB-SubCell"/>
</dbReference>
<feature type="transmembrane region" description="Helical" evidence="7">
    <location>
        <begin position="426"/>
        <end position="447"/>
    </location>
</feature>
<feature type="transmembrane region" description="Helical" evidence="7">
    <location>
        <begin position="218"/>
        <end position="242"/>
    </location>
</feature>
<evidence type="ECO:0000256" key="5">
    <source>
        <dbReference type="ARBA" id="ARBA00023136"/>
    </source>
</evidence>
<name>F6Z5A7_CIOIN</name>
<dbReference type="Gene3D" id="1.20.1250.20">
    <property type="entry name" value="MFS general substrate transporter like domains"/>
    <property type="match status" value="1"/>
</dbReference>
<dbReference type="InterPro" id="IPR051951">
    <property type="entry name" value="UNC-93_regulatory"/>
</dbReference>
<proteinExistence type="inferred from homology"/>
<reference evidence="8" key="3">
    <citation type="submission" date="2025-08" db="UniProtKB">
        <authorList>
            <consortium name="Ensembl"/>
        </authorList>
    </citation>
    <scope>IDENTIFICATION</scope>
</reference>
<dbReference type="InterPro" id="IPR010291">
    <property type="entry name" value="Ion_channel_UNC-93"/>
</dbReference>
<feature type="transmembrane region" description="Helical" evidence="7">
    <location>
        <begin position="300"/>
        <end position="318"/>
    </location>
</feature>
<sequence>MEDGTEYTSEKHVIRAFIPFLVSIALVFSGFGVLLDLQTSIHIKNGVGATATCASYIASAIFGVTFTPIILRKFEKKYLMQITASTCLIYIAANYYPVSSVLIPAGVIVGFGEALMWPVMSLYVTYFATKFAQFGAKNTSDVITEFTGYFFCSYQLSQTFGNLVSYAILYAGKTITDTGGNAFNKSAVVDLSICGVNDCQYKNVTNANMKQYVPHSKIVLYIMFAVMGFFVLSAIAIITIFLNKINSSLQAQNEIKDQFMGATMAAMLKHMVNPKQLLITPFALYSGLYMAFKFSELPRAYSSCMLGVTQVGLCIAISDTSNALVSYFSCKLISRIGRVGPIVVVFLLDFGNYMFLLNWVPTSSNKWLVYVIFAIFGCIDGVWNPQINDIHGSHFPENKETAFMVWNFWILVGFAIQFGWSTSLCVYLKIYVQIGLLCFSVVCYGIAEYRFVKEKKNAYEPIK</sequence>
<reference evidence="8" key="4">
    <citation type="submission" date="2025-09" db="UniProtKB">
        <authorList>
            <consortium name="Ensembl"/>
        </authorList>
    </citation>
    <scope>IDENTIFICATION</scope>
</reference>
<evidence type="ECO:0000256" key="7">
    <source>
        <dbReference type="SAM" id="Phobius"/>
    </source>
</evidence>
<accession>F6Z5A7</accession>
<dbReference type="Proteomes" id="UP000008144">
    <property type="component" value="Chromosome 9"/>
</dbReference>
<feature type="transmembrane region" description="Helical" evidence="7">
    <location>
        <begin position="367"/>
        <end position="383"/>
    </location>
</feature>
<feature type="transmembrane region" description="Helical" evidence="7">
    <location>
        <begin position="403"/>
        <end position="420"/>
    </location>
</feature>
<keyword evidence="4 7" id="KW-1133">Transmembrane helix</keyword>
<keyword evidence="5 7" id="KW-0472">Membrane</keyword>